<evidence type="ECO:0000259" key="3">
    <source>
        <dbReference type="SMART" id="SM00482"/>
    </source>
</evidence>
<proteinExistence type="predicted"/>
<sequence>MTTLDIVTTLDQLDQLVKVVQDAGAFAFDIESRAILERHPDLQKIMEDEFKKKALSLKSKSSDVLENSRKVIEESYKKDIAVNPLRNEVFWISIATFGHSWAIPMGHKLGTLLEPEEVGDGTTVPPEGYRKRLKSGEESMAKARYNKPAVHAEPPKQLSRSEVFEALKPIFFSDLVKVGHNVKFDARSISKYYDQIPPGPYMDTMVLQHIVSENLMSYSLEKVIAHNYDGLEAYAKGGKLGKLITQVSIEDATLYVHRDARWTWMLYQRLHKQIITKPDLLSALQLDSKVIEVLMHMENNGIPVDVKDLKNLNLELDQELRDILFKIFEHAPAGFNPDSNKSKQEFLFTPKKEGGLGLKPYKKTEKGAPSVDEESLRNLQSKHPIVPLLLEWAEMKKLKSTYVDGLLPKMYKSRLHPSFHLHRTATGRLSSSDPNLQNIPRESNIRKLFVAPQHHQLFVADYDQIELRIMAMFSQDPQLVRIFNTGEDIHTATAAAVFKKAPKDVTSEERQIGKGVNFLTAYGGGSAKLARTTGIEEEHAMEILNNYYKSFAGLTAWKQSVVATGRKQGYVSTLEGRRRRLPDLTSNDNMLRSRAERQAVNAVIQGSAADICKKAMINVHNALHHKGVRLLVQVHDELIAAVPDKIVEESTQPFLDAMGDGTVIQQIPLRVSYEYANNWAEAKG</sequence>
<dbReference type="SUPFAM" id="SSF53098">
    <property type="entry name" value="Ribonuclease H-like"/>
    <property type="match status" value="1"/>
</dbReference>
<dbReference type="PANTHER" id="PTHR10133">
    <property type="entry name" value="DNA POLYMERASE I"/>
    <property type="match status" value="1"/>
</dbReference>
<dbReference type="PRINTS" id="PR00868">
    <property type="entry name" value="DNAPOLI"/>
</dbReference>
<keyword evidence="1" id="KW-0235">DNA replication</keyword>
<dbReference type="InterPro" id="IPR043502">
    <property type="entry name" value="DNA/RNA_pol_sf"/>
</dbReference>
<gene>
    <name evidence="4" type="ORF">UFOVP361_67</name>
</gene>
<keyword evidence="2" id="KW-1194">Viral DNA replication</keyword>
<dbReference type="SUPFAM" id="SSF56672">
    <property type="entry name" value="DNA/RNA polymerases"/>
    <property type="match status" value="1"/>
</dbReference>
<dbReference type="Pfam" id="PF01612">
    <property type="entry name" value="DNA_pol_A_exo1"/>
    <property type="match status" value="1"/>
</dbReference>
<dbReference type="Gene3D" id="1.20.1060.10">
    <property type="entry name" value="Taq DNA Polymerase, Chain T, domain 4"/>
    <property type="match status" value="1"/>
</dbReference>
<dbReference type="FunFam" id="1.10.150.20:FF:000002">
    <property type="entry name" value="DNA polymerase I"/>
    <property type="match status" value="1"/>
</dbReference>
<dbReference type="SMART" id="SM00482">
    <property type="entry name" value="POLAc"/>
    <property type="match status" value="1"/>
</dbReference>
<evidence type="ECO:0000256" key="2">
    <source>
        <dbReference type="ARBA" id="ARBA00023109"/>
    </source>
</evidence>
<dbReference type="GO" id="GO:0039693">
    <property type="term" value="P:viral DNA genome replication"/>
    <property type="evidence" value="ECO:0007669"/>
    <property type="project" value="UniProtKB-KW"/>
</dbReference>
<dbReference type="GO" id="GO:0003677">
    <property type="term" value="F:DNA binding"/>
    <property type="evidence" value="ECO:0007669"/>
    <property type="project" value="InterPro"/>
</dbReference>
<dbReference type="GO" id="GO:0008408">
    <property type="term" value="F:3'-5' exonuclease activity"/>
    <property type="evidence" value="ECO:0007669"/>
    <property type="project" value="InterPro"/>
</dbReference>
<dbReference type="InterPro" id="IPR012337">
    <property type="entry name" value="RNaseH-like_sf"/>
</dbReference>
<keyword evidence="4" id="KW-0540">Nuclease</keyword>
<dbReference type="PANTHER" id="PTHR10133:SF27">
    <property type="entry name" value="DNA POLYMERASE NU"/>
    <property type="match status" value="1"/>
</dbReference>
<dbReference type="InterPro" id="IPR002298">
    <property type="entry name" value="DNA_polymerase_A"/>
</dbReference>
<reference evidence="4" key="1">
    <citation type="submission" date="2020-05" db="EMBL/GenBank/DDBJ databases">
        <authorList>
            <person name="Chiriac C."/>
            <person name="Salcher M."/>
            <person name="Ghai R."/>
            <person name="Kavagutti S V."/>
        </authorList>
    </citation>
    <scope>NUCLEOTIDE SEQUENCE</scope>
</reference>
<keyword evidence="4" id="KW-0378">Hydrolase</keyword>
<dbReference type="InterPro" id="IPR001098">
    <property type="entry name" value="DNA-dir_DNA_pol_A_palm_dom"/>
</dbReference>
<feature type="domain" description="DNA-directed DNA polymerase family A palm" evidence="3">
    <location>
        <begin position="442"/>
        <end position="646"/>
    </location>
</feature>
<dbReference type="GO" id="GO:0006261">
    <property type="term" value="P:DNA-templated DNA replication"/>
    <property type="evidence" value="ECO:0007669"/>
    <property type="project" value="InterPro"/>
</dbReference>
<dbReference type="InterPro" id="IPR036397">
    <property type="entry name" value="RNaseH_sf"/>
</dbReference>
<name>A0A6J7WWW5_9CAUD</name>
<organism evidence="4">
    <name type="scientific">uncultured Caudovirales phage</name>
    <dbReference type="NCBI Taxonomy" id="2100421"/>
    <lineage>
        <taxon>Viruses</taxon>
        <taxon>Duplodnaviria</taxon>
        <taxon>Heunggongvirae</taxon>
        <taxon>Uroviricota</taxon>
        <taxon>Caudoviricetes</taxon>
        <taxon>Peduoviridae</taxon>
        <taxon>Maltschvirus</taxon>
        <taxon>Maltschvirus maltsch</taxon>
    </lineage>
</organism>
<dbReference type="InterPro" id="IPR002562">
    <property type="entry name" value="3'-5'_exonuclease_dom"/>
</dbReference>
<dbReference type="EMBL" id="LR798301">
    <property type="protein sequence ID" value="CAB5222267.1"/>
    <property type="molecule type" value="Genomic_DNA"/>
</dbReference>
<accession>A0A6J7WWW5</accession>
<keyword evidence="4" id="KW-0269">Exonuclease</keyword>
<dbReference type="Gene3D" id="3.30.70.370">
    <property type="match status" value="1"/>
</dbReference>
<dbReference type="GO" id="GO:0003887">
    <property type="term" value="F:DNA-directed DNA polymerase activity"/>
    <property type="evidence" value="ECO:0007669"/>
    <property type="project" value="InterPro"/>
</dbReference>
<protein>
    <submittedName>
        <fullName evidence="4">PolA DNA polymerase I - 3'-5' exonuclease and polymerase domains</fullName>
    </submittedName>
</protein>
<evidence type="ECO:0000256" key="1">
    <source>
        <dbReference type="ARBA" id="ARBA00022705"/>
    </source>
</evidence>
<dbReference type="Gene3D" id="1.10.150.20">
    <property type="entry name" value="5' to 3' exonuclease, C-terminal subdomain"/>
    <property type="match status" value="1"/>
</dbReference>
<evidence type="ECO:0000313" key="4">
    <source>
        <dbReference type="EMBL" id="CAB5222267.1"/>
    </source>
</evidence>
<dbReference type="Gene3D" id="3.30.420.10">
    <property type="entry name" value="Ribonuclease H-like superfamily/Ribonuclease H"/>
    <property type="match status" value="1"/>
</dbReference>
<dbReference type="Pfam" id="PF00476">
    <property type="entry name" value="DNA_pol_A"/>
    <property type="match status" value="1"/>
</dbReference>
<dbReference type="GO" id="GO:0006302">
    <property type="term" value="P:double-strand break repair"/>
    <property type="evidence" value="ECO:0007669"/>
    <property type="project" value="TreeGrafter"/>
</dbReference>